<reference evidence="2 3" key="1">
    <citation type="submission" date="2017-12" db="EMBL/GenBank/DDBJ databases">
        <title>Genome Sequence of a Multidrug-Resistant Candida haemulonii Isolate from a Patient with Chronic Leg Ulcers in Israel.</title>
        <authorList>
            <person name="Chow N.A."/>
            <person name="Gade L."/>
            <person name="Batra D."/>
            <person name="Rowe L.A."/>
            <person name="Ben-Ami R."/>
            <person name="Loparev V.N."/>
            <person name="Litvintseva A.P."/>
        </authorList>
    </citation>
    <scope>NUCLEOTIDE SEQUENCE [LARGE SCALE GENOMIC DNA]</scope>
    <source>
        <strain evidence="2 3">B11899</strain>
    </source>
</reference>
<dbReference type="EMBL" id="PKFO01000010">
    <property type="protein sequence ID" value="PVH22763.1"/>
    <property type="molecule type" value="Genomic_DNA"/>
</dbReference>
<dbReference type="OrthoDB" id="4095629at2759"/>
<dbReference type="Proteomes" id="UP000244309">
    <property type="component" value="Unassembled WGS sequence"/>
</dbReference>
<proteinExistence type="predicted"/>
<dbReference type="GeneID" id="37007813"/>
<keyword evidence="1" id="KW-0472">Membrane</keyword>
<accession>A0A2V1AZG6</accession>
<organism evidence="2 3">
    <name type="scientific">Candidozyma haemuli</name>
    <dbReference type="NCBI Taxonomy" id="45357"/>
    <lineage>
        <taxon>Eukaryota</taxon>
        <taxon>Fungi</taxon>
        <taxon>Dikarya</taxon>
        <taxon>Ascomycota</taxon>
        <taxon>Saccharomycotina</taxon>
        <taxon>Pichiomycetes</taxon>
        <taxon>Metschnikowiaceae</taxon>
        <taxon>Candidozyma</taxon>
    </lineage>
</organism>
<protein>
    <submittedName>
        <fullName evidence="2">Uncharacterized protein</fullName>
    </submittedName>
</protein>
<dbReference type="STRING" id="45357.A0A2V1AZG6"/>
<dbReference type="AlphaFoldDB" id="A0A2V1AZG6"/>
<feature type="transmembrane region" description="Helical" evidence="1">
    <location>
        <begin position="30"/>
        <end position="48"/>
    </location>
</feature>
<comment type="caution">
    <text evidence="2">The sequence shown here is derived from an EMBL/GenBank/DDBJ whole genome shotgun (WGS) entry which is preliminary data.</text>
</comment>
<evidence type="ECO:0000313" key="3">
    <source>
        <dbReference type="Proteomes" id="UP000244309"/>
    </source>
</evidence>
<gene>
    <name evidence="2" type="ORF">CXQ85_002482</name>
</gene>
<keyword evidence="1" id="KW-1133">Transmembrane helix</keyword>
<keyword evidence="3" id="KW-1185">Reference proteome</keyword>
<dbReference type="VEuPathDB" id="FungiDB:CXQ85_002482"/>
<dbReference type="RefSeq" id="XP_025343703.1">
    <property type="nucleotide sequence ID" value="XM_025486153.1"/>
</dbReference>
<evidence type="ECO:0000256" key="1">
    <source>
        <dbReference type="SAM" id="Phobius"/>
    </source>
</evidence>
<feature type="transmembrane region" description="Helical" evidence="1">
    <location>
        <begin position="82"/>
        <end position="103"/>
    </location>
</feature>
<sequence length="127" mass="14667">MEKPYEEPEVLVSRSNTQQVESRSSTARKLITHITLLFVLLGVLYYFADYEYYRDAALNFSEKIHRHCGHRLSKRKEFTETIGFRVLVGIGVFAVLNVIVIVVHHIVQKIARSTNSYKSIDHVVSPF</sequence>
<keyword evidence="1" id="KW-0812">Transmembrane</keyword>
<evidence type="ECO:0000313" key="2">
    <source>
        <dbReference type="EMBL" id="PVH22763.1"/>
    </source>
</evidence>
<name>A0A2V1AZG6_9ASCO</name>